<proteinExistence type="predicted"/>
<dbReference type="OrthoDB" id="59888at2"/>
<evidence type="ECO:0000313" key="2">
    <source>
        <dbReference type="EMBL" id="SFE81745.1"/>
    </source>
</evidence>
<accession>A0A1I2DMB2</accession>
<dbReference type="InterPro" id="IPR050266">
    <property type="entry name" value="AB_hydrolase_sf"/>
</dbReference>
<dbReference type="Gene3D" id="3.40.50.1820">
    <property type="entry name" value="alpha/beta hydrolase"/>
    <property type="match status" value="1"/>
</dbReference>
<gene>
    <name evidence="2" type="ORF">SAMN05216378_4177</name>
</gene>
<dbReference type="PANTHER" id="PTHR43798">
    <property type="entry name" value="MONOACYLGLYCEROL LIPASE"/>
    <property type="match status" value="1"/>
</dbReference>
<organism evidence="2 3">
    <name type="scientific">Paenibacillus catalpae</name>
    <dbReference type="NCBI Taxonomy" id="1045775"/>
    <lineage>
        <taxon>Bacteria</taxon>
        <taxon>Bacillati</taxon>
        <taxon>Bacillota</taxon>
        <taxon>Bacilli</taxon>
        <taxon>Bacillales</taxon>
        <taxon>Paenibacillaceae</taxon>
        <taxon>Paenibacillus</taxon>
    </lineage>
</organism>
<dbReference type="InterPro" id="IPR029058">
    <property type="entry name" value="AB_hydrolase_fold"/>
</dbReference>
<dbReference type="GO" id="GO:0016020">
    <property type="term" value="C:membrane"/>
    <property type="evidence" value="ECO:0007669"/>
    <property type="project" value="TreeGrafter"/>
</dbReference>
<sequence length="326" mass="36414">MWRRVWKIALYFLVLLLTLIGVGSLYQWYGSAQDARSYKPVGKLYDVAGNKMHLYVGGQGDTTVVFASGWGTPNPYADFSPLYKGLEPHVKVAVYDRFGYGFSDTTDRKRDIDTITNEIHELLRAANLKPPYIFVGHSLGSLETIRYAQQYPGEVKGILLIEGGSPEYYARQDGYTVISYGYRALRNIGALRALFQVNGFSEWANDQSNGLRLLPGDLKALSNKAMLLKAGNRNMTDEIRQSRANAKIILADKKPLDIPLTVLTADYFGKLGKDKAWENSQAALPSWSRSGKQIIVPSSSHYIHSYQPGAVVRELLKLSELKVPVN</sequence>
<dbReference type="SUPFAM" id="SSF53474">
    <property type="entry name" value="alpha/beta-Hydrolases"/>
    <property type="match status" value="1"/>
</dbReference>
<dbReference type="PANTHER" id="PTHR43798:SF33">
    <property type="entry name" value="HYDROLASE, PUTATIVE (AFU_ORTHOLOGUE AFUA_2G14860)-RELATED"/>
    <property type="match status" value="1"/>
</dbReference>
<dbReference type="EMBL" id="FOMT01000004">
    <property type="protein sequence ID" value="SFE81745.1"/>
    <property type="molecule type" value="Genomic_DNA"/>
</dbReference>
<dbReference type="InterPro" id="IPR000073">
    <property type="entry name" value="AB_hydrolase_1"/>
</dbReference>
<dbReference type="STRING" id="1045775.SAMN05216378_4177"/>
<dbReference type="Proteomes" id="UP000198855">
    <property type="component" value="Unassembled WGS sequence"/>
</dbReference>
<feature type="domain" description="AB hydrolase-1" evidence="1">
    <location>
        <begin position="63"/>
        <end position="163"/>
    </location>
</feature>
<name>A0A1I2DMB2_9BACL</name>
<keyword evidence="3" id="KW-1185">Reference proteome</keyword>
<dbReference type="RefSeq" id="WP_091188669.1">
    <property type="nucleotide sequence ID" value="NZ_FOMT01000004.1"/>
</dbReference>
<reference evidence="3" key="1">
    <citation type="submission" date="2016-10" db="EMBL/GenBank/DDBJ databases">
        <authorList>
            <person name="Varghese N."/>
            <person name="Submissions S."/>
        </authorList>
    </citation>
    <scope>NUCLEOTIDE SEQUENCE [LARGE SCALE GENOMIC DNA]</scope>
    <source>
        <strain evidence="3">CGMCC 1.10784</strain>
    </source>
</reference>
<dbReference type="AlphaFoldDB" id="A0A1I2DMB2"/>
<evidence type="ECO:0000259" key="1">
    <source>
        <dbReference type="Pfam" id="PF00561"/>
    </source>
</evidence>
<dbReference type="Pfam" id="PF00561">
    <property type="entry name" value="Abhydrolase_1"/>
    <property type="match status" value="1"/>
</dbReference>
<evidence type="ECO:0000313" key="3">
    <source>
        <dbReference type="Proteomes" id="UP000198855"/>
    </source>
</evidence>
<protein>
    <submittedName>
        <fullName evidence="2">Pimeloyl-ACP methyl ester carboxylesterase</fullName>
    </submittedName>
</protein>